<feature type="compositionally biased region" description="Pro residues" evidence="1">
    <location>
        <begin position="43"/>
        <end position="53"/>
    </location>
</feature>
<reference evidence="2" key="1">
    <citation type="journal article" date="2022" name="Int. J. Mol. Sci.">
        <title>Draft Genome of Tanacetum Coccineum: Genomic Comparison of Closely Related Tanacetum-Family Plants.</title>
        <authorList>
            <person name="Yamashiro T."/>
            <person name="Shiraishi A."/>
            <person name="Nakayama K."/>
            <person name="Satake H."/>
        </authorList>
    </citation>
    <scope>NUCLEOTIDE SEQUENCE</scope>
</reference>
<dbReference type="Proteomes" id="UP001151760">
    <property type="component" value="Unassembled WGS sequence"/>
</dbReference>
<protein>
    <submittedName>
        <fullName evidence="2">Uncharacterized protein</fullName>
    </submittedName>
</protein>
<feature type="compositionally biased region" description="Basic and acidic residues" evidence="1">
    <location>
        <begin position="90"/>
        <end position="104"/>
    </location>
</feature>
<proteinExistence type="predicted"/>
<gene>
    <name evidence="2" type="ORF">Tco_0973892</name>
</gene>
<organism evidence="2 3">
    <name type="scientific">Tanacetum coccineum</name>
    <dbReference type="NCBI Taxonomy" id="301880"/>
    <lineage>
        <taxon>Eukaryota</taxon>
        <taxon>Viridiplantae</taxon>
        <taxon>Streptophyta</taxon>
        <taxon>Embryophyta</taxon>
        <taxon>Tracheophyta</taxon>
        <taxon>Spermatophyta</taxon>
        <taxon>Magnoliopsida</taxon>
        <taxon>eudicotyledons</taxon>
        <taxon>Gunneridae</taxon>
        <taxon>Pentapetalae</taxon>
        <taxon>asterids</taxon>
        <taxon>campanulids</taxon>
        <taxon>Asterales</taxon>
        <taxon>Asteraceae</taxon>
        <taxon>Asteroideae</taxon>
        <taxon>Anthemideae</taxon>
        <taxon>Anthemidinae</taxon>
        <taxon>Tanacetum</taxon>
    </lineage>
</organism>
<dbReference type="EMBL" id="BQNB010016093">
    <property type="protein sequence ID" value="GJT47735.1"/>
    <property type="molecule type" value="Genomic_DNA"/>
</dbReference>
<feature type="compositionally biased region" description="Acidic residues" evidence="1">
    <location>
        <begin position="143"/>
        <end position="152"/>
    </location>
</feature>
<evidence type="ECO:0000256" key="1">
    <source>
        <dbReference type="SAM" id="MobiDB-lite"/>
    </source>
</evidence>
<evidence type="ECO:0000313" key="2">
    <source>
        <dbReference type="EMBL" id="GJT47735.1"/>
    </source>
</evidence>
<keyword evidence="3" id="KW-1185">Reference proteome</keyword>
<reference evidence="2" key="2">
    <citation type="submission" date="2022-01" db="EMBL/GenBank/DDBJ databases">
        <authorList>
            <person name="Yamashiro T."/>
            <person name="Shiraishi A."/>
            <person name="Satake H."/>
            <person name="Nakayama K."/>
        </authorList>
    </citation>
    <scope>NUCLEOTIDE SEQUENCE</scope>
</reference>
<sequence length="175" mass="19022">MSSSSSHATITYTSVATDSDLPPWGFYLIKPEAPESVPKSPQEAPPSHVPAPAYPEYLAPSNDEVPVKDQLLPTDASPTIDSPGYIVDSKPIKDDFKEDPKMDPIEYNVDEEEEEPSNDEEEEEHLALADSALLVPDFVPSSEETEPFETDESAATPPSPPVSPHSIVPFSQTCL</sequence>
<accession>A0ABQ5EA46</accession>
<feature type="compositionally biased region" description="Low complexity" evidence="1">
    <location>
        <begin position="164"/>
        <end position="175"/>
    </location>
</feature>
<feature type="region of interest" description="Disordered" evidence="1">
    <location>
        <begin position="1"/>
        <end position="20"/>
    </location>
</feature>
<feature type="compositionally biased region" description="Polar residues" evidence="1">
    <location>
        <begin position="1"/>
        <end position="17"/>
    </location>
</feature>
<comment type="caution">
    <text evidence="2">The sequence shown here is derived from an EMBL/GenBank/DDBJ whole genome shotgun (WGS) entry which is preliminary data.</text>
</comment>
<name>A0ABQ5EA46_9ASTR</name>
<feature type="compositionally biased region" description="Acidic residues" evidence="1">
    <location>
        <begin position="108"/>
        <end position="124"/>
    </location>
</feature>
<evidence type="ECO:0000313" key="3">
    <source>
        <dbReference type="Proteomes" id="UP001151760"/>
    </source>
</evidence>
<feature type="region of interest" description="Disordered" evidence="1">
    <location>
        <begin position="31"/>
        <end position="175"/>
    </location>
</feature>